<sequence>MSLKLNRRSRVLCSPKAVSFLQVDEEESQRDDIPKDLEDSIARSKMAMRGFKSMSSISMKHNMNNHYNAEDDTVQMLRVAVRDQHIARSASAIESTVAKIPPKVSSIRAKKFSQSMPVNIVQGRILKDNFDREKIMGSVMEGMDRVSSTITPEALEYVKWTCKQLDLDFMTLPCAQRLVTAEKEMESLCSPKHREMDITEEELSLDQMMED</sequence>
<gene>
    <name evidence="1" type="ORF">HPHI1048_LOCUS230</name>
</gene>
<dbReference type="EMBL" id="HBEO01000316">
    <property type="protein sequence ID" value="CAD8465592.1"/>
    <property type="molecule type" value="Transcribed_RNA"/>
</dbReference>
<dbReference type="AlphaFoldDB" id="A0A7S0DX36"/>
<protein>
    <submittedName>
        <fullName evidence="1">Uncharacterized protein</fullName>
    </submittedName>
</protein>
<name>A0A7S0DX36_9CRYP</name>
<proteinExistence type="predicted"/>
<evidence type="ECO:0000313" key="1">
    <source>
        <dbReference type="EMBL" id="CAD8465592.1"/>
    </source>
</evidence>
<reference evidence="1" key="1">
    <citation type="submission" date="2021-01" db="EMBL/GenBank/DDBJ databases">
        <authorList>
            <person name="Corre E."/>
            <person name="Pelletier E."/>
            <person name="Niang G."/>
            <person name="Scheremetjew M."/>
            <person name="Finn R."/>
            <person name="Kale V."/>
            <person name="Holt S."/>
            <person name="Cochrane G."/>
            <person name="Meng A."/>
            <person name="Brown T."/>
            <person name="Cohen L."/>
        </authorList>
    </citation>
    <scope>NUCLEOTIDE SEQUENCE</scope>
    <source>
        <strain evidence="1">CCMP325</strain>
    </source>
</reference>
<accession>A0A7S0DX36</accession>
<organism evidence="1">
    <name type="scientific">Hanusia phi</name>
    <dbReference type="NCBI Taxonomy" id="3032"/>
    <lineage>
        <taxon>Eukaryota</taxon>
        <taxon>Cryptophyceae</taxon>
        <taxon>Pyrenomonadales</taxon>
        <taxon>Geminigeraceae</taxon>
        <taxon>Hanusia</taxon>
    </lineage>
</organism>